<keyword evidence="4" id="KW-0862">Zinc</keyword>
<dbReference type="Pfam" id="PF13894">
    <property type="entry name" value="zf-C2H2_4"/>
    <property type="match status" value="1"/>
</dbReference>
<reference evidence="7" key="2">
    <citation type="submission" date="2025-09" db="UniProtKB">
        <authorList>
            <consortium name="Ensembl"/>
        </authorList>
    </citation>
    <scope>IDENTIFICATION</scope>
</reference>
<evidence type="ECO:0000256" key="2">
    <source>
        <dbReference type="ARBA" id="ARBA00022737"/>
    </source>
</evidence>
<keyword evidence="8" id="KW-1185">Reference proteome</keyword>
<name>A0A8D0D5Z2_SANLU</name>
<protein>
    <recommendedName>
        <fullName evidence="6">C2H2-type domain-containing protein</fullName>
    </recommendedName>
</protein>
<dbReference type="SMART" id="SM00355">
    <property type="entry name" value="ZnF_C2H2"/>
    <property type="match status" value="2"/>
</dbReference>
<dbReference type="InterPro" id="IPR013087">
    <property type="entry name" value="Znf_C2H2_type"/>
</dbReference>
<dbReference type="Proteomes" id="UP000694568">
    <property type="component" value="Unplaced"/>
</dbReference>
<dbReference type="PANTHER" id="PTHR24379:SF121">
    <property type="entry name" value="C2H2-TYPE DOMAIN-CONTAINING PROTEIN"/>
    <property type="match status" value="1"/>
</dbReference>
<evidence type="ECO:0000256" key="5">
    <source>
        <dbReference type="PROSITE-ProRule" id="PRU00042"/>
    </source>
</evidence>
<dbReference type="SUPFAM" id="SSF57667">
    <property type="entry name" value="beta-beta-alpha zinc fingers"/>
    <property type="match status" value="1"/>
</dbReference>
<feature type="domain" description="C2H2-type" evidence="6">
    <location>
        <begin position="46"/>
        <end position="73"/>
    </location>
</feature>
<reference evidence="7" key="1">
    <citation type="submission" date="2025-08" db="UniProtKB">
        <authorList>
            <consortium name="Ensembl"/>
        </authorList>
    </citation>
    <scope>IDENTIFICATION</scope>
</reference>
<keyword evidence="1" id="KW-0479">Metal-binding</keyword>
<keyword evidence="3 5" id="KW-0863">Zinc-finger</keyword>
<dbReference type="PROSITE" id="PS00028">
    <property type="entry name" value="ZINC_FINGER_C2H2_1"/>
    <property type="match status" value="2"/>
</dbReference>
<accession>A0A8D0D5Z2</accession>
<evidence type="ECO:0000256" key="4">
    <source>
        <dbReference type="ARBA" id="ARBA00022833"/>
    </source>
</evidence>
<organism evidence="7 8">
    <name type="scientific">Sander lucioperca</name>
    <name type="common">Pike-perch</name>
    <name type="synonym">Perca lucioperca</name>
    <dbReference type="NCBI Taxonomy" id="283035"/>
    <lineage>
        <taxon>Eukaryota</taxon>
        <taxon>Metazoa</taxon>
        <taxon>Chordata</taxon>
        <taxon>Craniata</taxon>
        <taxon>Vertebrata</taxon>
        <taxon>Euteleostomi</taxon>
        <taxon>Actinopterygii</taxon>
        <taxon>Neopterygii</taxon>
        <taxon>Teleostei</taxon>
        <taxon>Neoteleostei</taxon>
        <taxon>Acanthomorphata</taxon>
        <taxon>Eupercaria</taxon>
        <taxon>Perciformes</taxon>
        <taxon>Percoidei</taxon>
        <taxon>Percidae</taxon>
        <taxon>Luciopercinae</taxon>
        <taxon>Sander</taxon>
    </lineage>
</organism>
<evidence type="ECO:0000313" key="7">
    <source>
        <dbReference type="Ensembl" id="ENSSLUP00000035805.1"/>
    </source>
</evidence>
<dbReference type="GO" id="GO:0008270">
    <property type="term" value="F:zinc ion binding"/>
    <property type="evidence" value="ECO:0007669"/>
    <property type="project" value="UniProtKB-KW"/>
</dbReference>
<dbReference type="PROSITE" id="PS50157">
    <property type="entry name" value="ZINC_FINGER_C2H2_2"/>
    <property type="match status" value="2"/>
</dbReference>
<dbReference type="Gene3D" id="3.30.160.60">
    <property type="entry name" value="Classic Zinc Finger"/>
    <property type="match status" value="1"/>
</dbReference>
<evidence type="ECO:0000256" key="1">
    <source>
        <dbReference type="ARBA" id="ARBA00022723"/>
    </source>
</evidence>
<evidence type="ECO:0000313" key="8">
    <source>
        <dbReference type="Proteomes" id="UP000694568"/>
    </source>
</evidence>
<proteinExistence type="predicted"/>
<dbReference type="InterPro" id="IPR036236">
    <property type="entry name" value="Znf_C2H2_sf"/>
</dbReference>
<evidence type="ECO:0000256" key="3">
    <source>
        <dbReference type="ARBA" id="ARBA00022771"/>
    </source>
</evidence>
<feature type="domain" description="C2H2-type" evidence="6">
    <location>
        <begin position="19"/>
        <end position="41"/>
    </location>
</feature>
<dbReference type="PANTHER" id="PTHR24379">
    <property type="entry name" value="KRAB AND ZINC FINGER DOMAIN-CONTAINING"/>
    <property type="match status" value="1"/>
</dbReference>
<dbReference type="AlphaFoldDB" id="A0A8D0D5Z2"/>
<keyword evidence="2" id="KW-0677">Repeat</keyword>
<dbReference type="Ensembl" id="ENSSLUT00000036917.1">
    <property type="protein sequence ID" value="ENSSLUP00000035805.1"/>
    <property type="gene ID" value="ENSSLUG00000015998.1"/>
</dbReference>
<evidence type="ECO:0000259" key="6">
    <source>
        <dbReference type="PROSITE" id="PS50157"/>
    </source>
</evidence>
<sequence length="96" mass="10706">MYLTNHKQTHLARGGSGGFTCGRCDKAFESADERDAHRLLHRLPDLSCTVCSQTFSSQTQLLRHLQTHSVEGAEPCYNCRFCDQSFSGDHVTQSSV</sequence>